<dbReference type="CDD" id="cd00564">
    <property type="entry name" value="TMP_TenI"/>
    <property type="match status" value="1"/>
</dbReference>
<gene>
    <name evidence="2" type="ORF">GRI72_12285</name>
</gene>
<dbReference type="InterPro" id="IPR013785">
    <property type="entry name" value="Aldolase_TIM"/>
</dbReference>
<dbReference type="InterPro" id="IPR036206">
    <property type="entry name" value="ThiamineP_synth_sf"/>
</dbReference>
<organism evidence="2 3">
    <name type="scientific">Pelagerythrobacter marinus</name>
    <dbReference type="NCBI Taxonomy" id="538382"/>
    <lineage>
        <taxon>Bacteria</taxon>
        <taxon>Pseudomonadati</taxon>
        <taxon>Pseudomonadota</taxon>
        <taxon>Alphaproteobacteria</taxon>
        <taxon>Sphingomonadales</taxon>
        <taxon>Erythrobacteraceae</taxon>
        <taxon>Pelagerythrobacter</taxon>
    </lineage>
</organism>
<dbReference type="SUPFAM" id="SSF51391">
    <property type="entry name" value="Thiamin phosphate synthase"/>
    <property type="match status" value="1"/>
</dbReference>
<reference evidence="2 3" key="1">
    <citation type="submission" date="2019-12" db="EMBL/GenBank/DDBJ databases">
        <title>Genomic-based taxomic classification of the family Erythrobacteraceae.</title>
        <authorList>
            <person name="Xu L."/>
        </authorList>
    </citation>
    <scope>NUCLEOTIDE SEQUENCE [LARGE SCALE GENOMIC DNA]</scope>
    <source>
        <strain evidence="2 3">H32</strain>
    </source>
</reference>
<accession>A0ABW9V0D2</accession>
<evidence type="ECO:0000259" key="1">
    <source>
        <dbReference type="Pfam" id="PF02581"/>
    </source>
</evidence>
<comment type="caution">
    <text evidence="2">The sequence shown here is derived from an EMBL/GenBank/DDBJ whole genome shotgun (WGS) entry which is preliminary data.</text>
</comment>
<protein>
    <submittedName>
        <fullName evidence="2">Thiamine phosphate synthase</fullName>
    </submittedName>
</protein>
<feature type="domain" description="Thiamine phosphate synthase/TenI" evidence="1">
    <location>
        <begin position="40"/>
        <end position="187"/>
    </location>
</feature>
<proteinExistence type="predicted"/>
<name>A0ABW9V0D2_9SPHN</name>
<dbReference type="Gene3D" id="3.20.20.70">
    <property type="entry name" value="Aldolase class I"/>
    <property type="match status" value="1"/>
</dbReference>
<evidence type="ECO:0000313" key="3">
    <source>
        <dbReference type="Proteomes" id="UP000444401"/>
    </source>
</evidence>
<dbReference type="InterPro" id="IPR022998">
    <property type="entry name" value="ThiamineP_synth_TenI"/>
</dbReference>
<keyword evidence="3" id="KW-1185">Reference proteome</keyword>
<sequence>MRSWTAWSGVSGFSIATRYSGTVLRNHTLPQLWLLSDARNDALLEQALRSLPEGSGFVYRHYHLAPEPRRARFAVLAGIAREQGHRVVLSGSAGEAREWGAHGLYGPARRIGPGNGRLRIATAHDARGIEAANAIGADAVTLSPVFPTRSHPDAPTLGPIRFRALAARAQMPVIALGGMTAQRARELDWPRWAAIDGLV</sequence>
<dbReference type="Pfam" id="PF02581">
    <property type="entry name" value="TMP-TENI"/>
    <property type="match status" value="1"/>
</dbReference>
<dbReference type="EMBL" id="WTYO01000005">
    <property type="protein sequence ID" value="MXO69599.1"/>
    <property type="molecule type" value="Genomic_DNA"/>
</dbReference>
<evidence type="ECO:0000313" key="2">
    <source>
        <dbReference type="EMBL" id="MXO69599.1"/>
    </source>
</evidence>
<dbReference type="Proteomes" id="UP000444401">
    <property type="component" value="Unassembled WGS sequence"/>
</dbReference>